<dbReference type="PANTHER" id="PTHR31890:SF9">
    <property type="entry name" value="PLANT INVERTASE_PECTIN METHYLESTERASE INHIBITOR SUPERFAMILY PROTEIN"/>
    <property type="match status" value="1"/>
</dbReference>
<evidence type="ECO:0000313" key="3">
    <source>
        <dbReference type="EMBL" id="CAI8593843.1"/>
    </source>
</evidence>
<accession>A0AAV0Z8L2</accession>
<evidence type="ECO:0000313" key="4">
    <source>
        <dbReference type="Proteomes" id="UP001157006"/>
    </source>
</evidence>
<organism evidence="3 4">
    <name type="scientific">Vicia faba</name>
    <name type="common">Broad bean</name>
    <name type="synonym">Faba vulgaris</name>
    <dbReference type="NCBI Taxonomy" id="3906"/>
    <lineage>
        <taxon>Eukaryota</taxon>
        <taxon>Viridiplantae</taxon>
        <taxon>Streptophyta</taxon>
        <taxon>Embryophyta</taxon>
        <taxon>Tracheophyta</taxon>
        <taxon>Spermatophyta</taxon>
        <taxon>Magnoliopsida</taxon>
        <taxon>eudicotyledons</taxon>
        <taxon>Gunneridae</taxon>
        <taxon>Pentapetalae</taxon>
        <taxon>rosids</taxon>
        <taxon>fabids</taxon>
        <taxon>Fabales</taxon>
        <taxon>Fabaceae</taxon>
        <taxon>Papilionoideae</taxon>
        <taxon>50 kb inversion clade</taxon>
        <taxon>NPAAA clade</taxon>
        <taxon>Hologalegina</taxon>
        <taxon>IRL clade</taxon>
        <taxon>Fabeae</taxon>
        <taxon>Vicia</taxon>
    </lineage>
</organism>
<feature type="chain" id="PRO_5043393099" description="Pectinesterase inhibitor domain-containing protein" evidence="1">
    <location>
        <begin position="24"/>
        <end position="171"/>
    </location>
</feature>
<keyword evidence="4" id="KW-1185">Reference proteome</keyword>
<dbReference type="NCBIfam" id="TIGR01614">
    <property type="entry name" value="PME_inhib"/>
    <property type="match status" value="1"/>
</dbReference>
<feature type="domain" description="Pectinesterase inhibitor" evidence="2">
    <location>
        <begin position="27"/>
        <end position="144"/>
    </location>
</feature>
<dbReference type="GO" id="GO:0004857">
    <property type="term" value="F:enzyme inhibitor activity"/>
    <property type="evidence" value="ECO:0007669"/>
    <property type="project" value="InterPro"/>
</dbReference>
<protein>
    <recommendedName>
        <fullName evidence="2">Pectinesterase inhibitor domain-containing protein</fullName>
    </recommendedName>
</protein>
<evidence type="ECO:0000259" key="2">
    <source>
        <dbReference type="Pfam" id="PF04043"/>
    </source>
</evidence>
<dbReference type="Gene3D" id="1.20.140.40">
    <property type="entry name" value="Invertase/pectin methylesterase inhibitor family protein"/>
    <property type="match status" value="1"/>
</dbReference>
<dbReference type="Pfam" id="PF04043">
    <property type="entry name" value="PMEI"/>
    <property type="match status" value="1"/>
</dbReference>
<proteinExistence type="predicted"/>
<reference evidence="3 4" key="1">
    <citation type="submission" date="2023-01" db="EMBL/GenBank/DDBJ databases">
        <authorList>
            <person name="Kreplak J."/>
        </authorList>
    </citation>
    <scope>NUCLEOTIDE SEQUENCE [LARGE SCALE GENOMIC DNA]</scope>
</reference>
<evidence type="ECO:0000256" key="1">
    <source>
        <dbReference type="SAM" id="SignalP"/>
    </source>
</evidence>
<dbReference type="InterPro" id="IPR006501">
    <property type="entry name" value="Pectinesterase_inhib_dom"/>
</dbReference>
<dbReference type="PANTHER" id="PTHR31890">
    <property type="entry name" value="PLANT INVERTASE/PECTIN METHYLESTERASE INHIBITOR SUPERFAMILY PROTEIN"/>
    <property type="match status" value="1"/>
</dbReference>
<dbReference type="Proteomes" id="UP001157006">
    <property type="component" value="Chromosome 1S"/>
</dbReference>
<keyword evidence="1" id="KW-0732">Signal</keyword>
<gene>
    <name evidence="3" type="ORF">VFH_I111480</name>
</gene>
<feature type="signal peptide" evidence="1">
    <location>
        <begin position="1"/>
        <end position="23"/>
    </location>
</feature>
<name>A0AAV0Z8L2_VICFA</name>
<sequence>MNPSKLSSLLLTLSLIFISQASCALYEEVCKAAAEESARCLQVLKDQPRIALAKNDMELSKLVVEFALKKGTEAQNYLKEMMKTNPAPAIKDCATTHYDGVVGSFRSSLGELKSDTETANYDAKAAGDGAETCDVALAKAKINIPAISALNKEIKLISKIAFLATDRLPEQ</sequence>
<dbReference type="InterPro" id="IPR035513">
    <property type="entry name" value="Invertase/methylesterase_inhib"/>
</dbReference>
<dbReference type="AlphaFoldDB" id="A0AAV0Z8L2"/>
<dbReference type="SUPFAM" id="SSF101148">
    <property type="entry name" value="Plant invertase/pectin methylesterase inhibitor"/>
    <property type="match status" value="1"/>
</dbReference>
<dbReference type="EMBL" id="OX451735">
    <property type="protein sequence ID" value="CAI8593843.1"/>
    <property type="molecule type" value="Genomic_DNA"/>
</dbReference>